<evidence type="ECO:0000313" key="2">
    <source>
        <dbReference type="EMBL" id="MEE2526517.1"/>
    </source>
</evidence>
<dbReference type="Proteomes" id="UP001354971">
    <property type="component" value="Unassembled WGS sequence"/>
</dbReference>
<name>A0ABU7LRH2_9PROT</name>
<proteinExistence type="predicted"/>
<evidence type="ECO:0000256" key="1">
    <source>
        <dbReference type="SAM" id="SignalP"/>
    </source>
</evidence>
<feature type="chain" id="PRO_5045452089" evidence="1">
    <location>
        <begin position="21"/>
        <end position="108"/>
    </location>
</feature>
<accession>A0ABU7LRH2</accession>
<feature type="signal peptide" evidence="1">
    <location>
        <begin position="1"/>
        <end position="20"/>
    </location>
</feature>
<keyword evidence="1" id="KW-0732">Signal</keyword>
<dbReference type="EMBL" id="JAZDRP010000005">
    <property type="protein sequence ID" value="MEE2526517.1"/>
    <property type="molecule type" value="Genomic_DNA"/>
</dbReference>
<reference evidence="2 3" key="1">
    <citation type="submission" date="2024-01" db="EMBL/GenBank/DDBJ databases">
        <title>Hyphobacterium bacterium isolated from marine sediment.</title>
        <authorList>
            <person name="Zhao S."/>
        </authorList>
    </citation>
    <scope>NUCLEOTIDE SEQUENCE [LARGE SCALE GENOMIC DNA]</scope>
    <source>
        <strain evidence="3">HN65</strain>
    </source>
</reference>
<protein>
    <submittedName>
        <fullName evidence="2">UrcA family protein</fullName>
    </submittedName>
</protein>
<gene>
    <name evidence="2" type="ORF">V0U79_09075</name>
</gene>
<dbReference type="RefSeq" id="WP_330199181.1">
    <property type="nucleotide sequence ID" value="NZ_JAZDRP010000005.1"/>
</dbReference>
<comment type="caution">
    <text evidence="2">The sequence shown here is derived from an EMBL/GenBank/DDBJ whole genome shotgun (WGS) entry which is preliminary data.</text>
</comment>
<sequence>MLNALLPALLLVSANGPASAELSFAPAELTTPTGAAAVYQRVVDTAEQVCAQENRHSVMSATATRLCVTDTVSRTLDQIAAPQLDEIHAARSIAPDGRTRTVLAAARD</sequence>
<organism evidence="2 3">
    <name type="scientific">Hyphobacterium lacteum</name>
    <dbReference type="NCBI Taxonomy" id="3116575"/>
    <lineage>
        <taxon>Bacteria</taxon>
        <taxon>Pseudomonadati</taxon>
        <taxon>Pseudomonadota</taxon>
        <taxon>Alphaproteobacteria</taxon>
        <taxon>Maricaulales</taxon>
        <taxon>Maricaulaceae</taxon>
        <taxon>Hyphobacterium</taxon>
    </lineage>
</organism>
<dbReference type="InterPro" id="IPR030972">
    <property type="entry name" value="UrcA_uranyl"/>
</dbReference>
<evidence type="ECO:0000313" key="3">
    <source>
        <dbReference type="Proteomes" id="UP001354971"/>
    </source>
</evidence>
<dbReference type="NCBIfam" id="TIGR04433">
    <property type="entry name" value="UrcA_uranyl"/>
    <property type="match status" value="1"/>
</dbReference>
<keyword evidence="3" id="KW-1185">Reference proteome</keyword>